<reference evidence="8" key="2">
    <citation type="journal article" date="2019" name="Curr. Biol.">
        <title>Chromatin organization in early land plants reveals an ancestral association between H3K27me3, transposons, and constitutive heterochromatin.</title>
        <authorList>
            <person name="Montgomery S.A."/>
            <person name="Tanizawa Y."/>
            <person name="Galik B."/>
            <person name="Wang N."/>
            <person name="Ito T."/>
            <person name="Mochizuki T."/>
            <person name="Akimcheva S."/>
            <person name="Bowman J."/>
            <person name="Cognat V."/>
            <person name="Drouard L."/>
            <person name="Ekker H."/>
            <person name="Houng S."/>
            <person name="Kohchi T."/>
            <person name="Lin S."/>
            <person name="Liu L.D."/>
            <person name="Nakamura Y."/>
            <person name="Valeeva L.R."/>
            <person name="Shakirov E.V."/>
            <person name="Shippen D.E."/>
            <person name="Wei W."/>
            <person name="Yagura M."/>
            <person name="Yamaoka S."/>
            <person name="Yamato K.T."/>
            <person name="Liu C."/>
            <person name="Berger F."/>
        </authorList>
    </citation>
    <scope>NUCLEOTIDE SEQUENCE [LARGE SCALE GENOMIC DNA]</scope>
    <source>
        <strain evidence="8">Tak-1</strain>
    </source>
</reference>
<keyword evidence="5 7" id="KW-0472">Membrane</keyword>
<evidence type="ECO:0000256" key="7">
    <source>
        <dbReference type="SAM" id="Phobius"/>
    </source>
</evidence>
<feature type="transmembrane region" description="Helical" evidence="7">
    <location>
        <begin position="227"/>
        <end position="249"/>
    </location>
</feature>
<feature type="transmembrane region" description="Helical" evidence="7">
    <location>
        <begin position="94"/>
        <end position="112"/>
    </location>
</feature>
<reference evidence="11" key="3">
    <citation type="journal article" date="2020" name="Curr. Biol.">
        <title>Chromatin organization in early land plants reveals an ancestral association between H3K27me3, transposons, and constitutive heterochromatin.</title>
        <authorList>
            <person name="Montgomery S.A."/>
            <person name="Tanizawa Y."/>
            <person name="Galik B."/>
            <person name="Wang N."/>
            <person name="Ito T."/>
            <person name="Mochizuki T."/>
            <person name="Akimcheva S."/>
            <person name="Bowman J.L."/>
            <person name="Cognat V."/>
            <person name="Marechal-Drouard L."/>
            <person name="Ekker H."/>
            <person name="Hong S.F."/>
            <person name="Kohchi T."/>
            <person name="Lin S.S."/>
            <person name="Liu L.D."/>
            <person name="Nakamura Y."/>
            <person name="Valeeva L.R."/>
            <person name="Shakirov E.V."/>
            <person name="Shippen D.E."/>
            <person name="Wei W.L."/>
            <person name="Yagura M."/>
            <person name="Yamaoka S."/>
            <person name="Yamato K.T."/>
            <person name="Liu C."/>
            <person name="Berger F."/>
        </authorList>
    </citation>
    <scope>NUCLEOTIDE SEQUENCE [LARGE SCALE GENOMIC DNA]</scope>
    <source>
        <strain evidence="11">Tak-1</strain>
    </source>
</reference>
<comment type="subcellular location">
    <subcellularLocation>
        <location evidence="1">Membrane</location>
        <topology evidence="1">Multi-pass membrane protein</topology>
    </subcellularLocation>
</comment>
<name>A0A176WCN9_MARPO</name>
<evidence type="ECO:0000256" key="5">
    <source>
        <dbReference type="ARBA" id="ARBA00023136"/>
    </source>
</evidence>
<dbReference type="PANTHER" id="PTHR11654">
    <property type="entry name" value="OLIGOPEPTIDE TRANSPORTER-RELATED"/>
    <property type="match status" value="1"/>
</dbReference>
<dbReference type="InterPro" id="IPR018456">
    <property type="entry name" value="PTR2_symporter_CS"/>
</dbReference>
<evidence type="ECO:0000313" key="9">
    <source>
        <dbReference type="EMBL" id="OAE30015.1"/>
    </source>
</evidence>
<keyword evidence="10" id="KW-1185">Reference proteome</keyword>
<feature type="compositionally biased region" description="Basic and acidic residues" evidence="6">
    <location>
        <begin position="296"/>
        <end position="309"/>
    </location>
</feature>
<feature type="transmembrane region" description="Helical" evidence="7">
    <location>
        <begin position="413"/>
        <end position="435"/>
    </location>
</feature>
<evidence type="ECO:0000313" key="8">
    <source>
        <dbReference type="EMBL" id="BBN13154.1"/>
    </source>
</evidence>
<dbReference type="GO" id="GO:0006857">
    <property type="term" value="P:oligopeptide transport"/>
    <property type="evidence" value="ECO:0007669"/>
    <property type="project" value="InterPro"/>
</dbReference>
<gene>
    <name evidence="9" type="ORF">AXG93_3893s1240</name>
    <name evidence="8" type="ORF">Mp_6g01270</name>
</gene>
<dbReference type="EMBL" id="AP019871">
    <property type="protein sequence ID" value="BBN13154.1"/>
    <property type="molecule type" value="Genomic_DNA"/>
</dbReference>
<evidence type="ECO:0000256" key="1">
    <source>
        <dbReference type="ARBA" id="ARBA00004141"/>
    </source>
</evidence>
<comment type="similarity">
    <text evidence="2">Belongs to the major facilitator superfamily. Proton-dependent oligopeptide transporter (POT/PTR) (TC 2.A.17) family.</text>
</comment>
<evidence type="ECO:0000313" key="11">
    <source>
        <dbReference type="Proteomes" id="UP001162541"/>
    </source>
</evidence>
<feature type="transmembrane region" description="Helical" evidence="7">
    <location>
        <begin position="68"/>
        <end position="88"/>
    </location>
</feature>
<feature type="transmembrane region" description="Helical" evidence="7">
    <location>
        <begin position="483"/>
        <end position="508"/>
    </location>
</feature>
<evidence type="ECO:0000256" key="6">
    <source>
        <dbReference type="SAM" id="MobiDB-lite"/>
    </source>
</evidence>
<dbReference type="CDD" id="cd17347">
    <property type="entry name" value="MFS_SLC15A1_2_like"/>
    <property type="match status" value="1"/>
</dbReference>
<evidence type="ECO:0000256" key="2">
    <source>
        <dbReference type="ARBA" id="ARBA00005982"/>
    </source>
</evidence>
<dbReference type="PROSITE" id="PS01022">
    <property type="entry name" value="PTR2_1"/>
    <property type="match status" value="1"/>
</dbReference>
<dbReference type="SUPFAM" id="SSF103473">
    <property type="entry name" value="MFS general substrate transporter"/>
    <property type="match status" value="1"/>
</dbReference>
<accession>A0A176WCN9</accession>
<proteinExistence type="inferred from homology"/>
<dbReference type="Pfam" id="PF00854">
    <property type="entry name" value="PTR2"/>
    <property type="match status" value="1"/>
</dbReference>
<feature type="transmembrane region" description="Helical" evidence="7">
    <location>
        <begin position="124"/>
        <end position="143"/>
    </location>
</feature>
<dbReference type="Proteomes" id="UP001162541">
    <property type="component" value="Chromosome 6"/>
</dbReference>
<keyword evidence="4 7" id="KW-1133">Transmembrane helix</keyword>
<evidence type="ECO:0000256" key="3">
    <source>
        <dbReference type="ARBA" id="ARBA00022692"/>
    </source>
</evidence>
<dbReference type="GO" id="GO:0022857">
    <property type="term" value="F:transmembrane transporter activity"/>
    <property type="evidence" value="ECO:0007669"/>
    <property type="project" value="InterPro"/>
</dbReference>
<feature type="transmembrane region" description="Helical" evidence="7">
    <location>
        <begin position="155"/>
        <end position="181"/>
    </location>
</feature>
<dbReference type="Gene3D" id="1.20.1250.20">
    <property type="entry name" value="MFS general substrate transporter like domains"/>
    <property type="match status" value="1"/>
</dbReference>
<dbReference type="InterPro" id="IPR000109">
    <property type="entry name" value="POT_fam"/>
</dbReference>
<sequence>MQEPDSDSLFNSIRPQRGEGRVFGEIEEIEVAEETEAMVDQVAASRGWEGDWPKSTKYVVWNEFCERFSFYGLKTILALFMLDFLHLSETSSTELVHLFIVICYATPLLGAVLSDGVLGKYRTILYLSIVYAVGNWVLTAAALPDTSKPAGQRTAFWATACGLFLIALGTGGIKPCVSAFGGDQIEGTIPEGPVRDRIQRSFFSLYYAAINAGAVISTVLTPLLREYYAYSIAFSVPALLMMVALFIFWSGQKFYVDRAPEGNIFGEVGLIVYDAIKLQVTSKKPNPERQPLLNPDKTDADRKREEKSKSFLDIAKPKHGNDRVEDIKGLIQVVIVLLPTPLFWSLSDQQSSKWIFQGADMKLDIPWLGGVVVQPDQMQALNPILILVLIPLFDQLIYPFFENRGVPLKPIPRMWMGLVLSAVAFVNSGLLQIWIDTSPADSVSILWQIPQNVIVTAGEILFSITGLEFAYSQAPASMKSIVMSIWLFTVAGGNIFTIIIVAGVGTSLSKANEFFFFAVLAMVAVFAMIWLSSGFSYKHEAYVTDPEDPHHVSSEEIASSMT</sequence>
<feature type="region of interest" description="Disordered" evidence="6">
    <location>
        <begin position="284"/>
        <end position="309"/>
    </location>
</feature>
<dbReference type="AlphaFoldDB" id="A0A176WCN9"/>
<evidence type="ECO:0000256" key="4">
    <source>
        <dbReference type="ARBA" id="ARBA00022989"/>
    </source>
</evidence>
<dbReference type="GO" id="GO:0016020">
    <property type="term" value="C:membrane"/>
    <property type="evidence" value="ECO:0007669"/>
    <property type="project" value="UniProtKB-SubCell"/>
</dbReference>
<organism evidence="9 10">
    <name type="scientific">Marchantia polymorpha subsp. ruderalis</name>
    <dbReference type="NCBI Taxonomy" id="1480154"/>
    <lineage>
        <taxon>Eukaryota</taxon>
        <taxon>Viridiplantae</taxon>
        <taxon>Streptophyta</taxon>
        <taxon>Embryophyta</taxon>
        <taxon>Marchantiophyta</taxon>
        <taxon>Marchantiopsida</taxon>
        <taxon>Marchantiidae</taxon>
        <taxon>Marchantiales</taxon>
        <taxon>Marchantiaceae</taxon>
        <taxon>Marchantia</taxon>
    </lineage>
</organism>
<feature type="transmembrane region" description="Helical" evidence="7">
    <location>
        <begin position="514"/>
        <end position="531"/>
    </location>
</feature>
<protein>
    <submittedName>
        <fullName evidence="9">Uncharacterized protein</fullName>
    </submittedName>
</protein>
<feature type="transmembrane region" description="Helical" evidence="7">
    <location>
        <begin position="202"/>
        <end position="221"/>
    </location>
</feature>
<evidence type="ECO:0000313" key="10">
    <source>
        <dbReference type="Proteomes" id="UP000077202"/>
    </source>
</evidence>
<reference evidence="9 10" key="1">
    <citation type="submission" date="2016-03" db="EMBL/GenBank/DDBJ databases">
        <title>Mechanisms controlling the formation of the plant cell surface in tip-growing cells are functionally conserved among land plants.</title>
        <authorList>
            <person name="Honkanen S."/>
            <person name="Jones V.A."/>
            <person name="Morieri G."/>
            <person name="Champion C."/>
            <person name="Hetherington A.J."/>
            <person name="Kelly S."/>
            <person name="Saint-Marcoux D."/>
            <person name="Proust H."/>
            <person name="Prescott H."/>
            <person name="Dolan L."/>
        </authorList>
    </citation>
    <scope>NUCLEOTIDE SEQUENCE [LARGE SCALE GENOMIC DNA]</scope>
    <source>
        <strain evidence="10">cv. Tak-1 and cv. Tak-2</strain>
        <tissue evidence="9">Whole gametophyte</tissue>
    </source>
</reference>
<feature type="transmembrane region" description="Helical" evidence="7">
    <location>
        <begin position="380"/>
        <end position="401"/>
    </location>
</feature>
<dbReference type="Proteomes" id="UP000077202">
    <property type="component" value="Unassembled WGS sequence"/>
</dbReference>
<dbReference type="EMBL" id="LVLJ01001372">
    <property type="protein sequence ID" value="OAE30015.1"/>
    <property type="molecule type" value="Genomic_DNA"/>
</dbReference>
<keyword evidence="3 7" id="KW-0812">Transmembrane</keyword>
<dbReference type="InterPro" id="IPR036259">
    <property type="entry name" value="MFS_trans_sf"/>
</dbReference>